<keyword evidence="3" id="KW-1185">Reference proteome</keyword>
<name>A0A5B7JCA8_PORTR</name>
<comment type="caution">
    <text evidence="2">The sequence shown here is derived from an EMBL/GenBank/DDBJ whole genome shotgun (WGS) entry which is preliminary data.</text>
</comment>
<accession>A0A5B7JCA8</accession>
<sequence>MFVSPLLCRNASRSLPPHIRLSRDEPHLSAAINTTSLPQCKPVLLTPPRHDNTPDDPACHRPIF</sequence>
<feature type="compositionally biased region" description="Basic and acidic residues" evidence="1">
    <location>
        <begin position="48"/>
        <end position="64"/>
    </location>
</feature>
<proteinExistence type="predicted"/>
<reference evidence="2 3" key="1">
    <citation type="submission" date="2019-05" db="EMBL/GenBank/DDBJ databases">
        <title>Another draft genome of Portunus trituberculatus and its Hox gene families provides insights of decapod evolution.</title>
        <authorList>
            <person name="Jeong J.-H."/>
            <person name="Song I."/>
            <person name="Kim S."/>
            <person name="Choi T."/>
            <person name="Kim D."/>
            <person name="Ryu S."/>
            <person name="Kim W."/>
        </authorList>
    </citation>
    <scope>NUCLEOTIDE SEQUENCE [LARGE SCALE GENOMIC DNA]</scope>
    <source>
        <tissue evidence="2">Muscle</tissue>
    </source>
</reference>
<evidence type="ECO:0000256" key="1">
    <source>
        <dbReference type="SAM" id="MobiDB-lite"/>
    </source>
</evidence>
<evidence type="ECO:0000313" key="3">
    <source>
        <dbReference type="Proteomes" id="UP000324222"/>
    </source>
</evidence>
<dbReference type="Proteomes" id="UP000324222">
    <property type="component" value="Unassembled WGS sequence"/>
</dbReference>
<dbReference type="EMBL" id="VSRR010084896">
    <property type="protein sequence ID" value="MPC90578.1"/>
    <property type="molecule type" value="Genomic_DNA"/>
</dbReference>
<organism evidence="2 3">
    <name type="scientific">Portunus trituberculatus</name>
    <name type="common">Swimming crab</name>
    <name type="synonym">Neptunus trituberculatus</name>
    <dbReference type="NCBI Taxonomy" id="210409"/>
    <lineage>
        <taxon>Eukaryota</taxon>
        <taxon>Metazoa</taxon>
        <taxon>Ecdysozoa</taxon>
        <taxon>Arthropoda</taxon>
        <taxon>Crustacea</taxon>
        <taxon>Multicrustacea</taxon>
        <taxon>Malacostraca</taxon>
        <taxon>Eumalacostraca</taxon>
        <taxon>Eucarida</taxon>
        <taxon>Decapoda</taxon>
        <taxon>Pleocyemata</taxon>
        <taxon>Brachyura</taxon>
        <taxon>Eubrachyura</taxon>
        <taxon>Portunoidea</taxon>
        <taxon>Portunidae</taxon>
        <taxon>Portuninae</taxon>
        <taxon>Portunus</taxon>
    </lineage>
</organism>
<protein>
    <submittedName>
        <fullName evidence="2">Uncharacterized protein</fullName>
    </submittedName>
</protein>
<gene>
    <name evidence="2" type="ORF">E2C01_085572</name>
</gene>
<evidence type="ECO:0000313" key="2">
    <source>
        <dbReference type="EMBL" id="MPC90578.1"/>
    </source>
</evidence>
<feature type="region of interest" description="Disordered" evidence="1">
    <location>
        <begin position="39"/>
        <end position="64"/>
    </location>
</feature>
<dbReference type="AlphaFoldDB" id="A0A5B7JCA8"/>